<comment type="caution">
    <text evidence="1">The sequence shown here is derived from an EMBL/GenBank/DDBJ whole genome shotgun (WGS) entry which is preliminary data.</text>
</comment>
<protein>
    <submittedName>
        <fullName evidence="1">Short chain dehydrogenase</fullName>
    </submittedName>
</protein>
<evidence type="ECO:0000313" key="2">
    <source>
        <dbReference type="Proteomes" id="UP000799755"/>
    </source>
</evidence>
<organism evidence="1 2">
    <name type="scientific">Lindgomyces ingoldianus</name>
    <dbReference type="NCBI Taxonomy" id="673940"/>
    <lineage>
        <taxon>Eukaryota</taxon>
        <taxon>Fungi</taxon>
        <taxon>Dikarya</taxon>
        <taxon>Ascomycota</taxon>
        <taxon>Pezizomycotina</taxon>
        <taxon>Dothideomycetes</taxon>
        <taxon>Pleosporomycetidae</taxon>
        <taxon>Pleosporales</taxon>
        <taxon>Lindgomycetaceae</taxon>
        <taxon>Lindgomyces</taxon>
    </lineage>
</organism>
<evidence type="ECO:0000313" key="1">
    <source>
        <dbReference type="EMBL" id="KAF2468316.1"/>
    </source>
</evidence>
<gene>
    <name evidence="1" type="ORF">BDR25DRAFT_373375</name>
</gene>
<dbReference type="EMBL" id="MU003516">
    <property type="protein sequence ID" value="KAF2468316.1"/>
    <property type="molecule type" value="Genomic_DNA"/>
</dbReference>
<feature type="non-terminal residue" evidence="1">
    <location>
        <position position="1"/>
    </location>
</feature>
<name>A0ACB6QN31_9PLEO</name>
<keyword evidence="2" id="KW-1185">Reference proteome</keyword>
<accession>A0ACB6QN31</accession>
<proteinExistence type="predicted"/>
<sequence>IMKPPYPSLTPTWHNDVYPAIEYSNPNVSHEGHTIIITGAGGGIGRETAIGYATARAKHLVLVGLTKSKLEETAAQASKANPYAKISIFDADVTDEAAMAKVAGEVGTWDAVVFCAGWMPTPSPVAKSDISDFWKSYEVNVKAIAVMVKAFLPTASPTYAAFLAMISAGSVFPAQMLVGYAGYQVAKVAAAKMIEILAEENPNVFFAAVHPGMVETDGFRKSGYTTDMLAMDDVKLPAGFSLWASLPEAKFLTGRFIWANWDIEELKGMREEIVSGTKLLFGYNSWPFPNM</sequence>
<dbReference type="Proteomes" id="UP000799755">
    <property type="component" value="Unassembled WGS sequence"/>
</dbReference>
<reference evidence="1" key="1">
    <citation type="journal article" date="2020" name="Stud. Mycol.">
        <title>101 Dothideomycetes genomes: a test case for predicting lifestyles and emergence of pathogens.</title>
        <authorList>
            <person name="Haridas S."/>
            <person name="Albert R."/>
            <person name="Binder M."/>
            <person name="Bloem J."/>
            <person name="Labutti K."/>
            <person name="Salamov A."/>
            <person name="Andreopoulos B."/>
            <person name="Baker S."/>
            <person name="Barry K."/>
            <person name="Bills G."/>
            <person name="Bluhm B."/>
            <person name="Cannon C."/>
            <person name="Castanera R."/>
            <person name="Culley D."/>
            <person name="Daum C."/>
            <person name="Ezra D."/>
            <person name="Gonzalez J."/>
            <person name="Henrissat B."/>
            <person name="Kuo A."/>
            <person name="Liang C."/>
            <person name="Lipzen A."/>
            <person name="Lutzoni F."/>
            <person name="Magnuson J."/>
            <person name="Mondo S."/>
            <person name="Nolan M."/>
            <person name="Ohm R."/>
            <person name="Pangilinan J."/>
            <person name="Park H.-J."/>
            <person name="Ramirez L."/>
            <person name="Alfaro M."/>
            <person name="Sun H."/>
            <person name="Tritt A."/>
            <person name="Yoshinaga Y."/>
            <person name="Zwiers L.-H."/>
            <person name="Turgeon B."/>
            <person name="Goodwin S."/>
            <person name="Spatafora J."/>
            <person name="Crous P."/>
            <person name="Grigoriev I."/>
        </authorList>
    </citation>
    <scope>NUCLEOTIDE SEQUENCE</scope>
    <source>
        <strain evidence="1">ATCC 200398</strain>
    </source>
</reference>